<evidence type="ECO:0000313" key="3">
    <source>
        <dbReference type="Proteomes" id="UP001280581"/>
    </source>
</evidence>
<protein>
    <submittedName>
        <fullName evidence="2">Uncharacterized protein</fullName>
    </submittedName>
</protein>
<dbReference type="GO" id="GO:0005794">
    <property type="term" value="C:Golgi apparatus"/>
    <property type="evidence" value="ECO:0007669"/>
    <property type="project" value="TreeGrafter"/>
</dbReference>
<keyword evidence="1" id="KW-0472">Membrane</keyword>
<dbReference type="AlphaFoldDB" id="A0AAN6M4J4"/>
<dbReference type="Proteomes" id="UP001280581">
    <property type="component" value="Unassembled WGS sequence"/>
</dbReference>
<organism evidence="2 3">
    <name type="scientific">Pseudopithomyces chartarum</name>
    <dbReference type="NCBI Taxonomy" id="1892770"/>
    <lineage>
        <taxon>Eukaryota</taxon>
        <taxon>Fungi</taxon>
        <taxon>Dikarya</taxon>
        <taxon>Ascomycota</taxon>
        <taxon>Pezizomycotina</taxon>
        <taxon>Dothideomycetes</taxon>
        <taxon>Pleosporomycetidae</taxon>
        <taxon>Pleosporales</taxon>
        <taxon>Massarineae</taxon>
        <taxon>Didymosphaeriaceae</taxon>
        <taxon>Pseudopithomyces</taxon>
    </lineage>
</organism>
<reference evidence="2 3" key="1">
    <citation type="submission" date="2021-02" db="EMBL/GenBank/DDBJ databases">
        <title>Genome assembly of Pseudopithomyces chartarum.</title>
        <authorList>
            <person name="Jauregui R."/>
            <person name="Singh J."/>
            <person name="Voisey C."/>
        </authorList>
    </citation>
    <scope>NUCLEOTIDE SEQUENCE [LARGE SCALE GENOMIC DNA]</scope>
    <source>
        <strain evidence="2 3">AGR01</strain>
    </source>
</reference>
<feature type="transmembrane region" description="Helical" evidence="1">
    <location>
        <begin position="37"/>
        <end position="55"/>
    </location>
</feature>
<evidence type="ECO:0000313" key="2">
    <source>
        <dbReference type="EMBL" id="KAK3216235.1"/>
    </source>
</evidence>
<feature type="transmembrane region" description="Helical" evidence="1">
    <location>
        <begin position="60"/>
        <end position="79"/>
    </location>
</feature>
<accession>A0AAN6M4J4</accession>
<keyword evidence="1" id="KW-1133">Transmembrane helix</keyword>
<name>A0AAN6M4J4_9PLEO</name>
<keyword evidence="3" id="KW-1185">Reference proteome</keyword>
<proteinExistence type="predicted"/>
<dbReference type="EMBL" id="WVTA01000002">
    <property type="protein sequence ID" value="KAK3216235.1"/>
    <property type="molecule type" value="Genomic_DNA"/>
</dbReference>
<keyword evidence="1" id="KW-0812">Transmembrane</keyword>
<dbReference type="PANTHER" id="PTHR34391:SF1">
    <property type="entry name" value="UPF0658 GOLGI APPARATUS MEMBRANE PROTEIN C1952.10C-RELATED"/>
    <property type="match status" value="1"/>
</dbReference>
<feature type="transmembrane region" description="Helical" evidence="1">
    <location>
        <begin position="99"/>
        <end position="122"/>
    </location>
</feature>
<comment type="caution">
    <text evidence="2">The sequence shown here is derived from an EMBL/GenBank/DDBJ whole genome shotgun (WGS) entry which is preliminary data.</text>
</comment>
<dbReference type="InterPro" id="IPR040410">
    <property type="entry name" value="UPF0658_Golgi"/>
</dbReference>
<feature type="transmembrane region" description="Helical" evidence="1">
    <location>
        <begin position="7"/>
        <end position="25"/>
    </location>
</feature>
<evidence type="ECO:0000256" key="1">
    <source>
        <dbReference type="SAM" id="Phobius"/>
    </source>
</evidence>
<dbReference type="PANTHER" id="PTHR34391">
    <property type="entry name" value="UPF0658 GOLGI APPARATUS MEMBRANE PROTEIN C1952.10C-RELATED"/>
    <property type="match status" value="1"/>
</dbReference>
<gene>
    <name evidence="2" type="ORF">GRF29_8g2694277</name>
</gene>
<sequence length="171" mass="19339">MQIYLVILKFTPFFIVAFIIIYDLIDVHFVEPEFSLTMAIIPAALIHVGLAVWLVRIESYIGMLLILLGHAAEITYLVSRIIVLNGSSLLANTLLKNEMVLLAAVGAIFSLSAFITGSMCFVNFRKGLKPVLLGQVQRTRPTSEFENDYHFQRLNHNVVAMPERARRFELD</sequence>